<dbReference type="Proteomes" id="UP001500393">
    <property type="component" value="Unassembled WGS sequence"/>
</dbReference>
<gene>
    <name evidence="4" type="ORF">GCM10009789_18160</name>
</gene>
<evidence type="ECO:0000259" key="3">
    <source>
        <dbReference type="Pfam" id="PF26526"/>
    </source>
</evidence>
<evidence type="ECO:0000313" key="4">
    <source>
        <dbReference type="EMBL" id="GAA1564954.1"/>
    </source>
</evidence>
<name>A0ABN2CW19_9ACTN</name>
<dbReference type="RefSeq" id="WP_344211812.1">
    <property type="nucleotide sequence ID" value="NZ_BAAAOS010000017.1"/>
</dbReference>
<dbReference type="EMBL" id="BAAAOS010000017">
    <property type="protein sequence ID" value="GAA1564954.1"/>
    <property type="molecule type" value="Genomic_DNA"/>
</dbReference>
<keyword evidence="2" id="KW-0812">Transmembrane</keyword>
<feature type="region of interest" description="Disordered" evidence="1">
    <location>
        <begin position="56"/>
        <end position="112"/>
    </location>
</feature>
<proteinExistence type="predicted"/>
<comment type="caution">
    <text evidence="4">The sequence shown here is derived from an EMBL/GenBank/DDBJ whole genome shotgun (WGS) entry which is preliminary data.</text>
</comment>
<evidence type="ECO:0000256" key="2">
    <source>
        <dbReference type="SAM" id="Phobius"/>
    </source>
</evidence>
<protein>
    <recommendedName>
        <fullName evidence="3">DUF8175 domain-containing protein</fullName>
    </recommendedName>
</protein>
<feature type="region of interest" description="Disordered" evidence="1">
    <location>
        <begin position="1"/>
        <end position="20"/>
    </location>
</feature>
<dbReference type="InterPro" id="IPR058488">
    <property type="entry name" value="DUF8175"/>
</dbReference>
<feature type="compositionally biased region" description="Low complexity" evidence="1">
    <location>
        <begin position="56"/>
        <end position="77"/>
    </location>
</feature>
<feature type="compositionally biased region" description="Low complexity" evidence="1">
    <location>
        <begin position="84"/>
        <end position="99"/>
    </location>
</feature>
<evidence type="ECO:0000256" key="1">
    <source>
        <dbReference type="SAM" id="MobiDB-lite"/>
    </source>
</evidence>
<feature type="domain" description="DUF8175" evidence="3">
    <location>
        <begin position="87"/>
        <end position="279"/>
    </location>
</feature>
<sequence length="283" mass="30122">MGLFSRDPDADSGADDAGGEDTSFWEERGFVASAIVVGAIVVCLLVWFFARGDGTPVSQPTQTPSTVAPTEQPTGEPTVPPATPTEEPTGTPTRRPTPGAGAGCRAKNPDQRIPHTAPIAVTWEFETDMLIPTQQVGGPAAMDSAGIRYCFAHSPTGAVLAAMVILGQIRNPELTERVLMQQVVANPGRTRALAEARGPRTPETAPPGQSQFTGFKVLDYLPNRAIIAVAVRIDDRNVAAMPVTMVWQRGDWRAELKEDGSFNGETAPDLLRTLDGYVRFGGA</sequence>
<accession>A0ABN2CW19</accession>
<evidence type="ECO:0000313" key="5">
    <source>
        <dbReference type="Proteomes" id="UP001500393"/>
    </source>
</evidence>
<reference evidence="4 5" key="1">
    <citation type="journal article" date="2019" name="Int. J. Syst. Evol. Microbiol.">
        <title>The Global Catalogue of Microorganisms (GCM) 10K type strain sequencing project: providing services to taxonomists for standard genome sequencing and annotation.</title>
        <authorList>
            <consortium name="The Broad Institute Genomics Platform"/>
            <consortium name="The Broad Institute Genome Sequencing Center for Infectious Disease"/>
            <person name="Wu L."/>
            <person name="Ma J."/>
        </authorList>
    </citation>
    <scope>NUCLEOTIDE SEQUENCE [LARGE SCALE GENOMIC DNA]</scope>
    <source>
        <strain evidence="4 5">JCM 14969</strain>
    </source>
</reference>
<keyword evidence="2" id="KW-1133">Transmembrane helix</keyword>
<dbReference type="Pfam" id="PF26526">
    <property type="entry name" value="DUF8175"/>
    <property type="match status" value="1"/>
</dbReference>
<keyword evidence="5" id="KW-1185">Reference proteome</keyword>
<keyword evidence="2" id="KW-0472">Membrane</keyword>
<organism evidence="4 5">
    <name type="scientific">Kribbella sancticallisti</name>
    <dbReference type="NCBI Taxonomy" id="460087"/>
    <lineage>
        <taxon>Bacteria</taxon>
        <taxon>Bacillati</taxon>
        <taxon>Actinomycetota</taxon>
        <taxon>Actinomycetes</taxon>
        <taxon>Propionibacteriales</taxon>
        <taxon>Kribbellaceae</taxon>
        <taxon>Kribbella</taxon>
    </lineage>
</organism>
<feature type="compositionally biased region" description="Acidic residues" evidence="1">
    <location>
        <begin position="10"/>
        <end position="19"/>
    </location>
</feature>
<feature type="transmembrane region" description="Helical" evidence="2">
    <location>
        <begin position="30"/>
        <end position="50"/>
    </location>
</feature>